<organism evidence="1 2">
    <name type="scientific">Heyndrickxia vini</name>
    <dbReference type="NCBI Taxonomy" id="1476025"/>
    <lineage>
        <taxon>Bacteria</taxon>
        <taxon>Bacillati</taxon>
        <taxon>Bacillota</taxon>
        <taxon>Bacilli</taxon>
        <taxon>Bacillales</taxon>
        <taxon>Bacillaceae</taxon>
        <taxon>Heyndrickxia</taxon>
    </lineage>
</organism>
<sequence>MPKIEHDIFINAPIEVCFDLARNIEIHTKTTSKTREKAIAGVTKGLLEKGDIVTWEAIHFGMKQRLTAQVIEMQKPNRFVDIMLEGIFHSFVHTHHFIREKNGTIMKDQFQYKAPLGVIGLIADKLFLEKYMENFIISRANALKKIAENK</sequence>
<accession>A0ABX7DZ72</accession>
<reference evidence="1 2" key="1">
    <citation type="submission" date="2020-11" db="EMBL/GenBank/DDBJ databases">
        <title>Taxonomic evaluation of the Bacillus sporothermodurans group of bacteria based on whole genome sequences.</title>
        <authorList>
            <person name="Fiedler G."/>
            <person name="Herbstmann A.-D."/>
            <person name="Doll E."/>
            <person name="Wenning M."/>
            <person name="Brinks E."/>
            <person name="Kabisch J."/>
            <person name="Breitenwieser F."/>
            <person name="Lappann M."/>
            <person name="Boehnlein C."/>
            <person name="Franz C."/>
        </authorList>
    </citation>
    <scope>NUCLEOTIDE SEQUENCE [LARGE SCALE GENOMIC DNA]</scope>
    <source>
        <strain evidence="1 2">JCM 19841</strain>
    </source>
</reference>
<evidence type="ECO:0000313" key="2">
    <source>
        <dbReference type="Proteomes" id="UP000595691"/>
    </source>
</evidence>
<keyword evidence="2" id="KW-1185">Reference proteome</keyword>
<proteinExistence type="predicted"/>
<dbReference type="RefSeq" id="WP_202777580.1">
    <property type="nucleotide sequence ID" value="NZ_CP065425.1"/>
</dbReference>
<dbReference type="Gene3D" id="3.30.530.20">
    <property type="match status" value="1"/>
</dbReference>
<dbReference type="CDD" id="cd07820">
    <property type="entry name" value="SRPBCC_3"/>
    <property type="match status" value="1"/>
</dbReference>
<protein>
    <submittedName>
        <fullName evidence="1">SRPBCC family protein</fullName>
    </submittedName>
</protein>
<dbReference type="Proteomes" id="UP000595691">
    <property type="component" value="Chromosome"/>
</dbReference>
<dbReference type="InterPro" id="IPR023393">
    <property type="entry name" value="START-like_dom_sf"/>
</dbReference>
<gene>
    <name evidence="1" type="ORF">I5776_17275</name>
</gene>
<name>A0ABX7DZ72_9BACI</name>
<evidence type="ECO:0000313" key="1">
    <source>
        <dbReference type="EMBL" id="QQZ08761.1"/>
    </source>
</evidence>
<dbReference type="EMBL" id="CP065425">
    <property type="protein sequence ID" value="QQZ08761.1"/>
    <property type="molecule type" value="Genomic_DNA"/>
</dbReference>
<dbReference type="SUPFAM" id="SSF55961">
    <property type="entry name" value="Bet v1-like"/>
    <property type="match status" value="1"/>
</dbReference>